<accession>A0A927B4M7</accession>
<evidence type="ECO:0000313" key="1">
    <source>
        <dbReference type="EMBL" id="MBD2755569.1"/>
    </source>
</evidence>
<sequence length="1121" mass="114971">MSVTSERFAGFDLFTNKNNLIDNSLDNSANYTFVAAGSAYIEVKDLGATGANVYPAGSFAGFAINDNTLLSAFGTVTITTYNSLSGTAAIETRTSSSLISTGIVSGVARAGFITSKPFDRIRIDFSALGAGTIRVYYAVVEKFCAGNPLVCNTRTPMVGSTYPVSGTTNIGIPAAIETTHTGVSGVSTYTVVNGDNVTDSDLTNYASIRSPLAVNVSGFSSVSLAIKDQSTTDYPAGTFAGFDIQNSEVVGVSLLSSTTIKTYLNGVVSETVSGASSLASVPLLTATGRQTVGFVTSQPFDEIQIVFSFPATVNAGETRIYSAVLKSLCAGPTIACSTSAVTPLTNTSFPVYINNSRTGTGSSLACVGCAINNADNVIDGSSAAPATISLGAAVSATARLSVANPIDTYPAESYIGFDIESSTLVGVSLLGRTRITLYNNGTAVQTGSGASLLAGATLLSGSRQTVGTIAQVPFDEAVIEFEQLVSANPLGTVNIYRAVIQKACVTPVTCNQTRFLNRPEFSSFIEGTRTGFFGTVSADLAGSSIQDPGNVISASTTDFARIRNVLGVGVTASISVADPADVYPAGTFAGYTISKANLPVSASLFSNLTVNTYLNGVLQESSATVGNLIDLSVFLQIFGGVPSGTLSNVGFVASKPFDEIQLEVGSFASALNFVDVYGAFIDTRYSVNAGGLVCNLNPDFNVTAKNAPVSGNVSTNDKTPAGTTYGTPVASANNPAGATITMTTSGAYSFTATNPGTYTLTVPVCSTGQTSCPLVPLIITVLDQFATANPPVANPDYASVQSSTATAASVTINVVANDGASNTGGTLNIPTIVTNPAHGSVSVNGSGNLVYTPATNFIGDDVLTYQVCETPGGQCALAQVTVHVLAPGGSTVSVDDDYAKTNPQQSVSGNVLTNDVGTGLTVSNPVTSITSSGTLVLTTTGSYTFTPAYGSTGPVSFTYTACDNSTTAVCGTATLHILVNPIPDLSPITYARPTSVYNNSDITVVVDVLELNLVATSGQITVRVTKDPKASLTFSPTATNVGNRSVQNSAWTFDNSNGNYYILRTNQPVAPGDRLSFGFTGTLAPGATTGVVTVSSVITGIAGEVKANNNIDADKIDYFQQ</sequence>
<name>A0A927B4M7_9BACT</name>
<organism evidence="1 2">
    <name type="scientific">Spirosoma validum</name>
    <dbReference type="NCBI Taxonomy" id="2771355"/>
    <lineage>
        <taxon>Bacteria</taxon>
        <taxon>Pseudomonadati</taxon>
        <taxon>Bacteroidota</taxon>
        <taxon>Cytophagia</taxon>
        <taxon>Cytophagales</taxon>
        <taxon>Cytophagaceae</taxon>
        <taxon>Spirosoma</taxon>
    </lineage>
</organism>
<dbReference type="EMBL" id="JACXAA010000008">
    <property type="protein sequence ID" value="MBD2755569.1"/>
    <property type="molecule type" value="Genomic_DNA"/>
</dbReference>
<proteinExistence type="predicted"/>
<dbReference type="Gene3D" id="2.60.40.2810">
    <property type="match status" value="1"/>
</dbReference>
<reference evidence="1" key="1">
    <citation type="submission" date="2020-09" db="EMBL/GenBank/DDBJ databases">
        <authorList>
            <person name="Kim M.K."/>
        </authorList>
    </citation>
    <scope>NUCLEOTIDE SEQUENCE</scope>
    <source>
        <strain evidence="1">BT704</strain>
    </source>
</reference>
<comment type="caution">
    <text evidence="1">The sequence shown here is derived from an EMBL/GenBank/DDBJ whole genome shotgun (WGS) entry which is preliminary data.</text>
</comment>
<dbReference type="Proteomes" id="UP000653797">
    <property type="component" value="Unassembled WGS sequence"/>
</dbReference>
<gene>
    <name evidence="1" type="ORF">IC230_21885</name>
</gene>
<dbReference type="AlphaFoldDB" id="A0A927B4M7"/>
<dbReference type="Pfam" id="PF17963">
    <property type="entry name" value="Big_9"/>
    <property type="match status" value="2"/>
</dbReference>
<protein>
    <submittedName>
        <fullName evidence="1">Cadherin-like domain-containing protein</fullName>
    </submittedName>
</protein>
<keyword evidence="2" id="KW-1185">Reference proteome</keyword>
<evidence type="ECO:0000313" key="2">
    <source>
        <dbReference type="Proteomes" id="UP000653797"/>
    </source>
</evidence>